<organism evidence="1 2">
    <name type="scientific">Candidatus Yanofskybacteria bacterium RIFCSPLOWO2_01_FULL_49_25</name>
    <dbReference type="NCBI Taxonomy" id="1802701"/>
    <lineage>
        <taxon>Bacteria</taxon>
        <taxon>Candidatus Yanofskyibacteriota</taxon>
    </lineage>
</organism>
<name>A0A1F8GRB0_9BACT</name>
<sequence length="94" mass="10609">MYVTSTGYNSEVGQTDDSPFITADGTHVFDGLVAANFLPMGTKIVFPDNFPGKVFTVHDRMNKRFSSRVDIWFPEHDQAIQWGKRTVRIQILGS</sequence>
<dbReference type="CDD" id="cd22784">
    <property type="entry name" value="DPBB_MltA_YuiC-like"/>
    <property type="match status" value="1"/>
</dbReference>
<evidence type="ECO:0000313" key="2">
    <source>
        <dbReference type="Proteomes" id="UP000179047"/>
    </source>
</evidence>
<evidence type="ECO:0000313" key="1">
    <source>
        <dbReference type="EMBL" id="OGN27955.1"/>
    </source>
</evidence>
<comment type="caution">
    <text evidence="1">The sequence shown here is derived from an EMBL/GenBank/DDBJ whole genome shotgun (WGS) entry which is preliminary data.</text>
</comment>
<dbReference type="AlphaFoldDB" id="A0A1F8GRB0"/>
<proteinExistence type="predicted"/>
<gene>
    <name evidence="1" type="ORF">A3A33_04195</name>
</gene>
<protein>
    <recommendedName>
        <fullName evidence="3">3D domain-containing protein</fullName>
    </recommendedName>
</protein>
<reference evidence="1 2" key="1">
    <citation type="journal article" date="2016" name="Nat. Commun.">
        <title>Thousands of microbial genomes shed light on interconnected biogeochemical processes in an aquifer system.</title>
        <authorList>
            <person name="Anantharaman K."/>
            <person name="Brown C.T."/>
            <person name="Hug L.A."/>
            <person name="Sharon I."/>
            <person name="Castelle C.J."/>
            <person name="Probst A.J."/>
            <person name="Thomas B.C."/>
            <person name="Singh A."/>
            <person name="Wilkins M.J."/>
            <person name="Karaoz U."/>
            <person name="Brodie E.L."/>
            <person name="Williams K.H."/>
            <person name="Hubbard S.S."/>
            <person name="Banfield J.F."/>
        </authorList>
    </citation>
    <scope>NUCLEOTIDE SEQUENCE [LARGE SCALE GENOMIC DNA]</scope>
</reference>
<evidence type="ECO:0008006" key="3">
    <source>
        <dbReference type="Google" id="ProtNLM"/>
    </source>
</evidence>
<dbReference type="Proteomes" id="UP000179047">
    <property type="component" value="Unassembled WGS sequence"/>
</dbReference>
<dbReference type="EMBL" id="MGKP01000025">
    <property type="protein sequence ID" value="OGN27955.1"/>
    <property type="molecule type" value="Genomic_DNA"/>
</dbReference>
<accession>A0A1F8GRB0</accession>